<dbReference type="Proteomes" id="UP000247540">
    <property type="component" value="Unassembled WGS sequence"/>
</dbReference>
<dbReference type="EMBL" id="QJTC01000009">
    <property type="protein sequence ID" value="PYE78131.1"/>
    <property type="molecule type" value="Genomic_DNA"/>
</dbReference>
<evidence type="ECO:0000256" key="4">
    <source>
        <dbReference type="ARBA" id="ARBA00022801"/>
    </source>
</evidence>
<keyword evidence="1 5" id="KW-1277">Toxin-antitoxin system</keyword>
<proteinExistence type="inferred from homology"/>
<dbReference type="InterPro" id="IPR022907">
    <property type="entry name" value="VapC_family"/>
</dbReference>
<dbReference type="InterPro" id="IPR006226">
    <property type="entry name" value="Mtu_PIN"/>
</dbReference>
<dbReference type="GO" id="GO:0016788">
    <property type="term" value="F:hydrolase activity, acting on ester bonds"/>
    <property type="evidence" value="ECO:0007669"/>
    <property type="project" value="InterPro"/>
</dbReference>
<keyword evidence="2 5" id="KW-0540">Nuclease</keyword>
<evidence type="ECO:0000313" key="7">
    <source>
        <dbReference type="EMBL" id="PYE78131.1"/>
    </source>
</evidence>
<dbReference type="GO" id="GO:0000287">
    <property type="term" value="F:magnesium ion binding"/>
    <property type="evidence" value="ECO:0007669"/>
    <property type="project" value="UniProtKB-UniRule"/>
</dbReference>
<dbReference type="HAMAP" id="MF_00265">
    <property type="entry name" value="VapC_Nob1"/>
    <property type="match status" value="1"/>
</dbReference>
<evidence type="ECO:0000256" key="5">
    <source>
        <dbReference type="HAMAP-Rule" id="MF_00265"/>
    </source>
</evidence>
<keyword evidence="5" id="KW-0800">Toxin</keyword>
<keyword evidence="4 5" id="KW-0378">Hydrolase</keyword>
<reference evidence="7 8" key="1">
    <citation type="submission" date="2018-06" db="EMBL/GenBank/DDBJ databases">
        <title>Genomic Encyclopedia of Type Strains, Phase III (KMG-III): the genomes of soil and plant-associated and newly described type strains.</title>
        <authorList>
            <person name="Whitman W."/>
        </authorList>
    </citation>
    <scope>NUCLEOTIDE SEQUENCE [LARGE SCALE GENOMIC DNA]</scope>
    <source>
        <strain evidence="7 8">CECT 7646</strain>
    </source>
</reference>
<gene>
    <name evidence="5" type="primary">vapC</name>
    <name evidence="7" type="ORF">DFQ15_10944</name>
</gene>
<dbReference type="GO" id="GO:0045926">
    <property type="term" value="P:negative regulation of growth"/>
    <property type="evidence" value="ECO:0007669"/>
    <property type="project" value="UniProtKB-ARBA"/>
</dbReference>
<protein>
    <recommendedName>
        <fullName evidence="5">Ribonuclease VapC</fullName>
        <shortName evidence="5">RNase VapC</shortName>
        <ecNumber evidence="5">3.1.-.-</ecNumber>
    </recommendedName>
    <alternativeName>
        <fullName evidence="5">Toxin VapC</fullName>
    </alternativeName>
</protein>
<sequence>MSVLTLGDLPDVNVWVALGAPDHPHHAAAAAYWRAASGRRLRFCRTTHLGMLRILSQPAAMRDRALDIRSVWLAGQQVLAQPGVAMEAEPTGLDALLACWTDTLRWPARMWTDAYLAAFASAAHLRLVSFDADFARFPDLHWLHLAPTPSEAA</sequence>
<dbReference type="Pfam" id="PF01850">
    <property type="entry name" value="PIN"/>
    <property type="match status" value="1"/>
</dbReference>
<comment type="cofactor">
    <cofactor evidence="5">
        <name>Mg(2+)</name>
        <dbReference type="ChEBI" id="CHEBI:18420"/>
    </cofactor>
</comment>
<evidence type="ECO:0000256" key="3">
    <source>
        <dbReference type="ARBA" id="ARBA00022723"/>
    </source>
</evidence>
<keyword evidence="8" id="KW-1185">Reference proteome</keyword>
<comment type="caution">
    <text evidence="7">The sequence shown here is derived from an EMBL/GenBank/DDBJ whole genome shotgun (WGS) entry which is preliminary data.</text>
</comment>
<dbReference type="RefSeq" id="WP_199399836.1">
    <property type="nucleotide sequence ID" value="NZ_JAMOFZ010000009.1"/>
</dbReference>
<dbReference type="InterPro" id="IPR029060">
    <property type="entry name" value="PIN-like_dom_sf"/>
</dbReference>
<feature type="domain" description="PIN" evidence="6">
    <location>
        <begin position="10"/>
        <end position="138"/>
    </location>
</feature>
<comment type="similarity">
    <text evidence="5">Belongs to the PINc/VapC protein family.</text>
</comment>
<dbReference type="SUPFAM" id="SSF88723">
    <property type="entry name" value="PIN domain-like"/>
    <property type="match status" value="1"/>
</dbReference>
<evidence type="ECO:0000259" key="6">
    <source>
        <dbReference type="Pfam" id="PF01850"/>
    </source>
</evidence>
<dbReference type="InterPro" id="IPR002716">
    <property type="entry name" value="PIN_dom"/>
</dbReference>
<dbReference type="NCBIfam" id="TIGR00028">
    <property type="entry name" value="Mtu_PIN_fam"/>
    <property type="match status" value="1"/>
</dbReference>
<evidence type="ECO:0000256" key="1">
    <source>
        <dbReference type="ARBA" id="ARBA00022649"/>
    </source>
</evidence>
<dbReference type="EC" id="3.1.-.-" evidence="5"/>
<name>A0A318SYM1_9BURK</name>
<organism evidence="7 8">
    <name type="scientific">Xylophilus ampelinus</name>
    <dbReference type="NCBI Taxonomy" id="54067"/>
    <lineage>
        <taxon>Bacteria</taxon>
        <taxon>Pseudomonadati</taxon>
        <taxon>Pseudomonadota</taxon>
        <taxon>Betaproteobacteria</taxon>
        <taxon>Burkholderiales</taxon>
        <taxon>Xylophilus</taxon>
    </lineage>
</organism>
<comment type="function">
    <text evidence="5">Toxic component of a toxin-antitoxin (TA) system. An RNase.</text>
</comment>
<keyword evidence="3 5" id="KW-0479">Metal-binding</keyword>
<feature type="binding site" evidence="5">
    <location>
        <position position="11"/>
    </location>
    <ligand>
        <name>Mg(2+)</name>
        <dbReference type="ChEBI" id="CHEBI:18420"/>
    </ligand>
</feature>
<dbReference type="GO" id="GO:0090729">
    <property type="term" value="F:toxin activity"/>
    <property type="evidence" value="ECO:0007669"/>
    <property type="project" value="UniProtKB-KW"/>
</dbReference>
<evidence type="ECO:0000313" key="8">
    <source>
        <dbReference type="Proteomes" id="UP000247540"/>
    </source>
</evidence>
<accession>A0A318SYM1</accession>
<dbReference type="GO" id="GO:0004540">
    <property type="term" value="F:RNA nuclease activity"/>
    <property type="evidence" value="ECO:0007669"/>
    <property type="project" value="InterPro"/>
</dbReference>
<dbReference type="AlphaFoldDB" id="A0A318SYM1"/>
<keyword evidence="5" id="KW-0460">Magnesium</keyword>
<evidence type="ECO:0000256" key="2">
    <source>
        <dbReference type="ARBA" id="ARBA00022722"/>
    </source>
</evidence>
<feature type="binding site" evidence="5">
    <location>
        <position position="113"/>
    </location>
    <ligand>
        <name>Mg(2+)</name>
        <dbReference type="ChEBI" id="CHEBI:18420"/>
    </ligand>
</feature>